<feature type="non-terminal residue" evidence="1">
    <location>
        <position position="1"/>
    </location>
</feature>
<comment type="caution">
    <text evidence="1">The sequence shown here is derived from an EMBL/GenBank/DDBJ whole genome shotgun (WGS) entry which is preliminary data.</text>
</comment>
<protein>
    <submittedName>
        <fullName evidence="1">Uncharacterized protein</fullName>
    </submittedName>
</protein>
<evidence type="ECO:0000313" key="1">
    <source>
        <dbReference type="EMBL" id="OMP05270.1"/>
    </source>
</evidence>
<name>A0A1R3KDU7_COCAP</name>
<reference evidence="1 2" key="1">
    <citation type="submission" date="2013-09" db="EMBL/GenBank/DDBJ databases">
        <title>Corchorus capsularis genome sequencing.</title>
        <authorList>
            <person name="Alam M."/>
            <person name="Haque M.S."/>
            <person name="Islam M.S."/>
            <person name="Emdad E.M."/>
            <person name="Islam M.M."/>
            <person name="Ahmed B."/>
            <person name="Halim A."/>
            <person name="Hossen Q.M.M."/>
            <person name="Hossain M.Z."/>
            <person name="Ahmed R."/>
            <person name="Khan M.M."/>
            <person name="Islam R."/>
            <person name="Rashid M.M."/>
            <person name="Khan S.A."/>
            <person name="Rahman M.S."/>
            <person name="Alam M."/>
        </authorList>
    </citation>
    <scope>NUCLEOTIDE SEQUENCE [LARGE SCALE GENOMIC DNA]</scope>
    <source>
        <strain evidence="2">cv. CVL-1</strain>
        <tissue evidence="1">Whole seedling</tissue>
    </source>
</reference>
<dbReference type="Gramene" id="OMP05270">
    <property type="protein sequence ID" value="OMP05270"/>
    <property type="gene ID" value="CCACVL1_01977"/>
</dbReference>
<gene>
    <name evidence="1" type="ORF">CCACVL1_01977</name>
</gene>
<dbReference type="Proteomes" id="UP000188268">
    <property type="component" value="Unassembled WGS sequence"/>
</dbReference>
<dbReference type="EMBL" id="AWWV01005444">
    <property type="protein sequence ID" value="OMP05270.1"/>
    <property type="molecule type" value="Genomic_DNA"/>
</dbReference>
<organism evidence="1 2">
    <name type="scientific">Corchorus capsularis</name>
    <name type="common">Jute</name>
    <dbReference type="NCBI Taxonomy" id="210143"/>
    <lineage>
        <taxon>Eukaryota</taxon>
        <taxon>Viridiplantae</taxon>
        <taxon>Streptophyta</taxon>
        <taxon>Embryophyta</taxon>
        <taxon>Tracheophyta</taxon>
        <taxon>Spermatophyta</taxon>
        <taxon>Magnoliopsida</taxon>
        <taxon>eudicotyledons</taxon>
        <taxon>Gunneridae</taxon>
        <taxon>Pentapetalae</taxon>
        <taxon>rosids</taxon>
        <taxon>malvids</taxon>
        <taxon>Malvales</taxon>
        <taxon>Malvaceae</taxon>
        <taxon>Grewioideae</taxon>
        <taxon>Apeibeae</taxon>
        <taxon>Corchorus</taxon>
    </lineage>
</organism>
<keyword evidence="2" id="KW-1185">Reference proteome</keyword>
<proteinExistence type="predicted"/>
<accession>A0A1R3KDU7</accession>
<dbReference type="AlphaFoldDB" id="A0A1R3KDU7"/>
<sequence length="32" mass="3614">VDIPKLTLLLQFSVSWETLFCSVLSNEEEGCL</sequence>
<evidence type="ECO:0000313" key="2">
    <source>
        <dbReference type="Proteomes" id="UP000188268"/>
    </source>
</evidence>